<dbReference type="Proteomes" id="UP001209878">
    <property type="component" value="Unassembled WGS sequence"/>
</dbReference>
<comment type="caution">
    <text evidence="1">The sequence shown here is derived from an EMBL/GenBank/DDBJ whole genome shotgun (WGS) entry which is preliminary data.</text>
</comment>
<accession>A0AAD9KJU1</accession>
<dbReference type="Gene3D" id="3.40.50.300">
    <property type="entry name" value="P-loop containing nucleotide triphosphate hydrolases"/>
    <property type="match status" value="1"/>
</dbReference>
<proteinExistence type="predicted"/>
<dbReference type="GO" id="GO:0016887">
    <property type="term" value="F:ATP hydrolysis activity"/>
    <property type="evidence" value="ECO:0007669"/>
    <property type="project" value="InterPro"/>
</dbReference>
<dbReference type="AlphaFoldDB" id="A0AAD9KJU1"/>
<dbReference type="GO" id="GO:0003677">
    <property type="term" value="F:DNA binding"/>
    <property type="evidence" value="ECO:0007669"/>
    <property type="project" value="InterPro"/>
</dbReference>
<gene>
    <name evidence="1" type="ORF">NP493_956g00044</name>
</gene>
<sequence length="117" mass="13276">MDRAHRIGQKKVVNVYRLITRGTLEEKIMGLQKFKMNIANSVISADNSSLSSMATDQLLDLFSINENKTTTSAAQSEATMETQQNAQSVIEGLEELWDEKQYETEYDLGEFLSELKH</sequence>
<name>A0AAD9KJU1_RIDPI</name>
<dbReference type="InterPro" id="IPR027417">
    <property type="entry name" value="P-loop_NTPase"/>
</dbReference>
<dbReference type="PANTHER" id="PTHR36498:SF1">
    <property type="entry name" value="TATA-BINDING PROTEIN-ASSOCIATED FACTOR 172"/>
    <property type="match status" value="1"/>
</dbReference>
<reference evidence="1" key="1">
    <citation type="journal article" date="2023" name="Mol. Biol. Evol.">
        <title>Third-Generation Sequencing Reveals the Adaptive Role of the Epigenome in Three Deep-Sea Polychaetes.</title>
        <authorList>
            <person name="Perez M."/>
            <person name="Aroh O."/>
            <person name="Sun Y."/>
            <person name="Lan Y."/>
            <person name="Juniper S.K."/>
            <person name="Young C.R."/>
            <person name="Angers B."/>
            <person name="Qian P.Y."/>
        </authorList>
    </citation>
    <scope>NUCLEOTIDE SEQUENCE</scope>
    <source>
        <strain evidence="1">R07B-5</strain>
    </source>
</reference>
<evidence type="ECO:0000313" key="2">
    <source>
        <dbReference type="Proteomes" id="UP001209878"/>
    </source>
</evidence>
<keyword evidence="2" id="KW-1185">Reference proteome</keyword>
<organism evidence="1 2">
    <name type="scientific">Ridgeia piscesae</name>
    <name type="common">Tubeworm</name>
    <dbReference type="NCBI Taxonomy" id="27915"/>
    <lineage>
        <taxon>Eukaryota</taxon>
        <taxon>Metazoa</taxon>
        <taxon>Spiralia</taxon>
        <taxon>Lophotrochozoa</taxon>
        <taxon>Annelida</taxon>
        <taxon>Polychaeta</taxon>
        <taxon>Sedentaria</taxon>
        <taxon>Canalipalpata</taxon>
        <taxon>Sabellida</taxon>
        <taxon>Siboglinidae</taxon>
        <taxon>Ridgeia</taxon>
    </lineage>
</organism>
<dbReference type="InterPro" id="IPR044972">
    <property type="entry name" value="Mot1"/>
</dbReference>
<protein>
    <submittedName>
        <fullName evidence="1">Uncharacterized protein</fullName>
    </submittedName>
</protein>
<dbReference type="PANTHER" id="PTHR36498">
    <property type="entry name" value="TATA-BINDING PROTEIN-ASSOCIATED FACTOR 172"/>
    <property type="match status" value="1"/>
</dbReference>
<evidence type="ECO:0000313" key="1">
    <source>
        <dbReference type="EMBL" id="KAK2172490.1"/>
    </source>
</evidence>
<dbReference type="EMBL" id="JAODUO010000956">
    <property type="protein sequence ID" value="KAK2172490.1"/>
    <property type="molecule type" value="Genomic_DNA"/>
</dbReference>
<dbReference type="GO" id="GO:0017025">
    <property type="term" value="F:TBP-class protein binding"/>
    <property type="evidence" value="ECO:0007669"/>
    <property type="project" value="InterPro"/>
</dbReference>
<dbReference type="SUPFAM" id="SSF52540">
    <property type="entry name" value="P-loop containing nucleoside triphosphate hydrolases"/>
    <property type="match status" value="1"/>
</dbReference>